<keyword evidence="1" id="KW-1133">Transmembrane helix</keyword>
<reference evidence="2 3" key="1">
    <citation type="submission" date="2017-07" db="EMBL/GenBank/DDBJ databases">
        <title>Phylogenetic study on the rhizospheric bacterium Ochrobactrum sp. A44.</title>
        <authorList>
            <person name="Krzyzanowska D.M."/>
            <person name="Ossowicki A."/>
            <person name="Rajewska M."/>
            <person name="Maciag T."/>
            <person name="Kaczynski Z."/>
            <person name="Czerwicka M."/>
            <person name="Jafra S."/>
        </authorList>
    </citation>
    <scope>NUCLEOTIDE SEQUENCE [LARGE SCALE GENOMIC DNA]</scope>
    <source>
        <strain evidence="2 3">OgA9a</strain>
    </source>
</reference>
<keyword evidence="1" id="KW-0812">Transmembrane</keyword>
<dbReference type="Proteomes" id="UP000216478">
    <property type="component" value="Unassembled WGS sequence"/>
</dbReference>
<evidence type="ECO:0000313" key="2">
    <source>
        <dbReference type="EMBL" id="OYR16891.1"/>
    </source>
</evidence>
<name>A0A256FR26_9HYPH</name>
<evidence type="ECO:0000256" key="1">
    <source>
        <dbReference type="SAM" id="Phobius"/>
    </source>
</evidence>
<evidence type="ECO:0000313" key="3">
    <source>
        <dbReference type="Proteomes" id="UP000216478"/>
    </source>
</evidence>
<dbReference type="AlphaFoldDB" id="A0A256FR26"/>
<sequence length="49" mass="5464">MWFAAASGFRLWHIAIMATVISVAMLILVGKLEQKVPSDKSEPCWTLCL</sequence>
<keyword evidence="3" id="KW-1185">Reference proteome</keyword>
<protein>
    <submittedName>
        <fullName evidence="2">Uncharacterized protein</fullName>
    </submittedName>
</protein>
<comment type="caution">
    <text evidence="2">The sequence shown here is derived from an EMBL/GenBank/DDBJ whole genome shotgun (WGS) entry which is preliminary data.</text>
</comment>
<dbReference type="EMBL" id="NNRL01000148">
    <property type="protein sequence ID" value="OYR16891.1"/>
    <property type="molecule type" value="Genomic_DNA"/>
</dbReference>
<accession>A0A256FR26</accession>
<organism evidence="2 3">
    <name type="scientific">Brucella grignonensis</name>
    <dbReference type="NCBI Taxonomy" id="94627"/>
    <lineage>
        <taxon>Bacteria</taxon>
        <taxon>Pseudomonadati</taxon>
        <taxon>Pseudomonadota</taxon>
        <taxon>Alphaproteobacteria</taxon>
        <taxon>Hyphomicrobiales</taxon>
        <taxon>Brucellaceae</taxon>
        <taxon>Brucella/Ochrobactrum group</taxon>
        <taxon>Brucella</taxon>
    </lineage>
</organism>
<proteinExistence type="predicted"/>
<feature type="transmembrane region" description="Helical" evidence="1">
    <location>
        <begin position="12"/>
        <end position="30"/>
    </location>
</feature>
<keyword evidence="1" id="KW-0472">Membrane</keyword>
<gene>
    <name evidence="2" type="ORF">CEV33_4016</name>
</gene>